<dbReference type="PANTHER" id="PTHR13134:SF3">
    <property type="entry name" value="TRAFFICKING PROTEIN PARTICLE COMPLEX SUBUNIT 13"/>
    <property type="match status" value="1"/>
</dbReference>
<gene>
    <name evidence="4" type="ORF">BSTOLATCC_MIC18567</name>
</gene>
<evidence type="ECO:0000256" key="1">
    <source>
        <dbReference type="ARBA" id="ARBA00010785"/>
    </source>
</evidence>
<organism evidence="4 5">
    <name type="scientific">Blepharisma stoltei</name>
    <dbReference type="NCBI Taxonomy" id="1481888"/>
    <lineage>
        <taxon>Eukaryota</taxon>
        <taxon>Sar</taxon>
        <taxon>Alveolata</taxon>
        <taxon>Ciliophora</taxon>
        <taxon>Postciliodesmatophora</taxon>
        <taxon>Heterotrichea</taxon>
        <taxon>Heterotrichida</taxon>
        <taxon>Blepharismidae</taxon>
        <taxon>Blepharisma</taxon>
    </lineage>
</organism>
<dbReference type="PANTHER" id="PTHR13134">
    <property type="entry name" value="TRAFFICKING PROTEIN PARTICLE COMPLEX SUBUNIT 13"/>
    <property type="match status" value="1"/>
</dbReference>
<proteinExistence type="inferred from homology"/>
<dbReference type="InterPro" id="IPR010378">
    <property type="entry name" value="TRAPPC13"/>
</dbReference>
<comment type="similarity">
    <text evidence="1">Belongs to the TRAPPC13 family.</text>
</comment>
<feature type="domain" description="Trafficking protein particle complex subunit 13 N-terminal" evidence="2">
    <location>
        <begin position="56"/>
        <end position="159"/>
    </location>
</feature>
<dbReference type="GO" id="GO:1990072">
    <property type="term" value="C:TRAPPIII protein complex"/>
    <property type="evidence" value="ECO:0007669"/>
    <property type="project" value="TreeGrafter"/>
</dbReference>
<feature type="domain" description="Trafficking protein particle complex subunit 13 C-terminal" evidence="3">
    <location>
        <begin position="282"/>
        <end position="362"/>
    </location>
</feature>
<name>A0AAU9IP08_9CILI</name>
<sequence length="379" mass="43036">MARRDSNIIEIKLERIGKKRFDSELNGELKSLPGHPVSISSQWPIPNELSTPDYQISPSFGKMYVGESFTCCLRISNISQGVTLERVIIACQLKYTNVKNIPMLFQTEIQKLQADQTKRFAFSLQVDRPDTYYLSFAITFNLKDLPEPINVGKLFKFEAKNPLEMSNTIFKAENGFIVQCRVSNTTIYPMHLNSVELLSNKQLFTVIPLHEQPKADMFNCGEIRSYLYHLVESVQLSSFVDLGVLSITWHNTTGDFGHLESQPLTYTFKMDKILKLAIDNKPKNFELEMPVQVNLIISNISSTFMLDNARIELQDSLMKNVDLYSMSSTALGKILPLESKSVTMALFPKVPGIQILEGIKIYSGTNTCEFEPCQIYVKP</sequence>
<dbReference type="InterPro" id="IPR055428">
    <property type="entry name" value="TRAPPC13_C"/>
</dbReference>
<dbReference type="Proteomes" id="UP001162131">
    <property type="component" value="Unassembled WGS sequence"/>
</dbReference>
<comment type="caution">
    <text evidence="4">The sequence shown here is derived from an EMBL/GenBank/DDBJ whole genome shotgun (WGS) entry which is preliminary data.</text>
</comment>
<evidence type="ECO:0000259" key="3">
    <source>
        <dbReference type="Pfam" id="PF23643"/>
    </source>
</evidence>
<reference evidence="4" key="1">
    <citation type="submission" date="2021-09" db="EMBL/GenBank/DDBJ databases">
        <authorList>
            <consortium name="AG Swart"/>
            <person name="Singh M."/>
            <person name="Singh A."/>
            <person name="Seah K."/>
            <person name="Emmerich C."/>
        </authorList>
    </citation>
    <scope>NUCLEOTIDE SEQUENCE</scope>
    <source>
        <strain evidence="4">ATCC30299</strain>
    </source>
</reference>
<evidence type="ECO:0000313" key="4">
    <source>
        <dbReference type="EMBL" id="CAG9317315.1"/>
    </source>
</evidence>
<evidence type="ECO:0000313" key="5">
    <source>
        <dbReference type="Proteomes" id="UP001162131"/>
    </source>
</evidence>
<protein>
    <submittedName>
        <fullName evidence="4">Uncharacterized protein</fullName>
    </submittedName>
</protein>
<keyword evidence="5" id="KW-1185">Reference proteome</keyword>
<dbReference type="Pfam" id="PF23643">
    <property type="entry name" value="TRAPPC13_C"/>
    <property type="match status" value="1"/>
</dbReference>
<dbReference type="Pfam" id="PF06159">
    <property type="entry name" value="TRAPPC13_N"/>
    <property type="match status" value="1"/>
</dbReference>
<dbReference type="AlphaFoldDB" id="A0AAU9IP08"/>
<dbReference type="EMBL" id="CAJZBQ010000018">
    <property type="protein sequence ID" value="CAG9317315.1"/>
    <property type="molecule type" value="Genomic_DNA"/>
</dbReference>
<evidence type="ECO:0000259" key="2">
    <source>
        <dbReference type="Pfam" id="PF06159"/>
    </source>
</evidence>
<accession>A0AAU9IP08</accession>
<dbReference type="InterPro" id="IPR055427">
    <property type="entry name" value="TRAPPC13_N"/>
</dbReference>